<dbReference type="InterPro" id="IPR036961">
    <property type="entry name" value="Kinesin_motor_dom_sf"/>
</dbReference>
<comment type="caution">
    <text evidence="3">The sequence shown here is derived from an EMBL/GenBank/DDBJ whole genome shotgun (WGS) entry which is preliminary data.</text>
</comment>
<accession>A0A833SBY5</accession>
<gene>
    <name evidence="3" type="ORF">E2986_11916</name>
</gene>
<evidence type="ECO:0000256" key="1">
    <source>
        <dbReference type="ARBA" id="ARBA00022741"/>
    </source>
</evidence>
<dbReference type="SUPFAM" id="SSF52540">
    <property type="entry name" value="P-loop containing nucleoside triphosphate hydrolases"/>
    <property type="match status" value="1"/>
</dbReference>
<name>A0A833SBY5_9HYME</name>
<keyword evidence="2" id="KW-0067">ATP-binding</keyword>
<dbReference type="GO" id="GO:0005524">
    <property type="term" value="F:ATP binding"/>
    <property type="evidence" value="ECO:0007669"/>
    <property type="project" value="UniProtKB-KW"/>
</dbReference>
<dbReference type="Proteomes" id="UP000655588">
    <property type="component" value="Unassembled WGS sequence"/>
</dbReference>
<keyword evidence="4" id="KW-1185">Reference proteome</keyword>
<keyword evidence="1" id="KW-0547">Nucleotide-binding</keyword>
<evidence type="ECO:0000313" key="4">
    <source>
        <dbReference type="Proteomes" id="UP000655588"/>
    </source>
</evidence>
<dbReference type="Gene3D" id="3.40.850.10">
    <property type="entry name" value="Kinesin motor domain"/>
    <property type="match status" value="1"/>
</dbReference>
<reference evidence="3" key="1">
    <citation type="submission" date="2019-11" db="EMBL/GenBank/DDBJ databases">
        <title>The nuclear and mitochondrial genomes of Frieseomelitta varia - a highly eusocial stingless bee (Meliponini) with a permanently sterile worker caste.</title>
        <authorList>
            <person name="Freitas F.C.P."/>
            <person name="Lourenco A.P."/>
            <person name="Nunes F.M.F."/>
            <person name="Paschoal A.R."/>
            <person name="Abreu F.C.P."/>
            <person name="Barbin F.O."/>
            <person name="Bataglia L."/>
            <person name="Cardoso-Junior C.A.M."/>
            <person name="Cervoni M.S."/>
            <person name="Silva S.R."/>
            <person name="Dalarmi F."/>
            <person name="Del Lama M.A."/>
            <person name="Depintor T.S."/>
            <person name="Ferreira K.M."/>
            <person name="Goria P.S."/>
            <person name="Jaskot M.C."/>
            <person name="Lago D.C."/>
            <person name="Luna-Lucena D."/>
            <person name="Moda L.M."/>
            <person name="Nascimento L."/>
            <person name="Pedrino M."/>
            <person name="Rabico F.O."/>
            <person name="Sanches F.C."/>
            <person name="Santos D.E."/>
            <person name="Santos C.G."/>
            <person name="Vieira J."/>
            <person name="Lopes T.F."/>
            <person name="Barchuk A.R."/>
            <person name="Hartfelder K."/>
            <person name="Simoes Z.L.P."/>
            <person name="Bitondi M.M.G."/>
            <person name="Pinheiro D.G."/>
        </authorList>
    </citation>
    <scope>NUCLEOTIDE SEQUENCE</scope>
    <source>
        <strain evidence="3">USP_RPSP 00005682</strain>
        <tissue evidence="3">Whole individual</tissue>
    </source>
</reference>
<dbReference type="PANTHER" id="PTHR47117">
    <property type="entry name" value="STAR-RELATED LIPID TRANSFER PROTEIN 9"/>
    <property type="match status" value="1"/>
</dbReference>
<sequence>MKFNVKVNFAADSSHSETDVITTSSKGKEGDELSYTVFGHSLWSANQLPAQGVEKEERRGDKLITKRHKCVVCRKHNGRRETQYERKERDVGLPISPASGSYNETAHTLRFAQRVQSVVNRPVVNEDPVARIIRELRAEVARLRHSPGYLFIIVIDSPLPRLWLGSRSNADKRDRTNCCSHVQKVVYLYMRKLYALYT</sequence>
<evidence type="ECO:0000313" key="3">
    <source>
        <dbReference type="EMBL" id="KAF3429261.1"/>
    </source>
</evidence>
<protein>
    <recommendedName>
        <fullName evidence="5">Kinesin motor domain-containing protein</fullName>
    </recommendedName>
</protein>
<dbReference type="AlphaFoldDB" id="A0A833SBY5"/>
<evidence type="ECO:0000256" key="2">
    <source>
        <dbReference type="ARBA" id="ARBA00022840"/>
    </source>
</evidence>
<proteinExistence type="predicted"/>
<evidence type="ECO:0008006" key="5">
    <source>
        <dbReference type="Google" id="ProtNLM"/>
    </source>
</evidence>
<dbReference type="EMBL" id="WNWW01000168">
    <property type="protein sequence ID" value="KAF3429261.1"/>
    <property type="molecule type" value="Genomic_DNA"/>
</dbReference>
<dbReference type="InterPro" id="IPR027417">
    <property type="entry name" value="P-loop_NTPase"/>
</dbReference>
<organism evidence="3 4">
    <name type="scientific">Frieseomelitta varia</name>
    <dbReference type="NCBI Taxonomy" id="561572"/>
    <lineage>
        <taxon>Eukaryota</taxon>
        <taxon>Metazoa</taxon>
        <taxon>Ecdysozoa</taxon>
        <taxon>Arthropoda</taxon>
        <taxon>Hexapoda</taxon>
        <taxon>Insecta</taxon>
        <taxon>Pterygota</taxon>
        <taxon>Neoptera</taxon>
        <taxon>Endopterygota</taxon>
        <taxon>Hymenoptera</taxon>
        <taxon>Apocrita</taxon>
        <taxon>Aculeata</taxon>
        <taxon>Apoidea</taxon>
        <taxon>Anthophila</taxon>
        <taxon>Apidae</taxon>
        <taxon>Frieseomelitta</taxon>
    </lineage>
</organism>